<comment type="caution">
    <text evidence="5">The sequence shown here is derived from an EMBL/GenBank/DDBJ whole genome shotgun (WGS) entry which is preliminary data.</text>
</comment>
<dbReference type="GO" id="GO:0048244">
    <property type="term" value="F:phytanoyl-CoA dioxygenase activity"/>
    <property type="evidence" value="ECO:0007669"/>
    <property type="project" value="UniProtKB-EC"/>
</dbReference>
<dbReference type="AlphaFoldDB" id="A0A1Y3B8J0"/>
<dbReference type="PANTHER" id="PTHR21308:SF1">
    <property type="entry name" value="PHYTANOYL-COA DIOXYGENASE, PEROXISOMAL"/>
    <property type="match status" value="1"/>
</dbReference>
<dbReference type="EC" id="1.14.11.18" evidence="2"/>
<dbReference type="PANTHER" id="PTHR21308">
    <property type="entry name" value="PHYTANOYL-COA ALPHA-HYDROXYLASE"/>
    <property type="match status" value="1"/>
</dbReference>
<reference evidence="5 6" key="1">
    <citation type="submission" date="2017-03" db="EMBL/GenBank/DDBJ databases">
        <title>Genome Survey of Euroglyphus maynei.</title>
        <authorList>
            <person name="Arlian L.G."/>
            <person name="Morgan M.S."/>
            <person name="Rider S.D."/>
        </authorList>
    </citation>
    <scope>NUCLEOTIDE SEQUENCE [LARGE SCALE GENOMIC DNA]</scope>
    <source>
        <strain evidence="5">Arlian Lab</strain>
        <tissue evidence="5">Whole body</tissue>
    </source>
</reference>
<name>A0A1Y3B8J0_EURMA</name>
<dbReference type="Pfam" id="PF05721">
    <property type="entry name" value="PhyH"/>
    <property type="match status" value="1"/>
</dbReference>
<protein>
    <recommendedName>
        <fullName evidence="2">phytanoyl-CoA dioxygenase</fullName>
        <ecNumber evidence="2">1.14.11.18</ecNumber>
    </recommendedName>
    <alternativeName>
        <fullName evidence="3">Phytanic acid oxidase</fullName>
    </alternativeName>
    <alternativeName>
        <fullName evidence="4">Phytanoyl-CoA alpha-hydroxylase</fullName>
    </alternativeName>
</protein>
<evidence type="ECO:0000256" key="1">
    <source>
        <dbReference type="ARBA" id="ARBA00005830"/>
    </source>
</evidence>
<dbReference type="OrthoDB" id="6748716at2759"/>
<dbReference type="Proteomes" id="UP000194236">
    <property type="component" value="Unassembled WGS sequence"/>
</dbReference>
<dbReference type="GO" id="GO:0001561">
    <property type="term" value="P:fatty acid alpha-oxidation"/>
    <property type="evidence" value="ECO:0007669"/>
    <property type="project" value="InterPro"/>
</dbReference>
<keyword evidence="6" id="KW-1185">Reference proteome</keyword>
<evidence type="ECO:0000256" key="3">
    <source>
        <dbReference type="ARBA" id="ARBA00034921"/>
    </source>
</evidence>
<gene>
    <name evidence="5" type="ORF">BLA29_014875</name>
</gene>
<evidence type="ECO:0000256" key="2">
    <source>
        <dbReference type="ARBA" id="ARBA00034809"/>
    </source>
</evidence>
<evidence type="ECO:0000313" key="5">
    <source>
        <dbReference type="EMBL" id="OTF76238.1"/>
    </source>
</evidence>
<evidence type="ECO:0000313" key="6">
    <source>
        <dbReference type="Proteomes" id="UP000194236"/>
    </source>
</evidence>
<dbReference type="EMBL" id="MUJZ01038446">
    <property type="protein sequence ID" value="OTF76238.1"/>
    <property type="molecule type" value="Genomic_DNA"/>
</dbReference>
<proteinExistence type="inferred from homology"/>
<organism evidence="5 6">
    <name type="scientific">Euroglyphus maynei</name>
    <name type="common">Mayne's house dust mite</name>
    <dbReference type="NCBI Taxonomy" id="6958"/>
    <lineage>
        <taxon>Eukaryota</taxon>
        <taxon>Metazoa</taxon>
        <taxon>Ecdysozoa</taxon>
        <taxon>Arthropoda</taxon>
        <taxon>Chelicerata</taxon>
        <taxon>Arachnida</taxon>
        <taxon>Acari</taxon>
        <taxon>Acariformes</taxon>
        <taxon>Sarcoptiformes</taxon>
        <taxon>Astigmata</taxon>
        <taxon>Psoroptidia</taxon>
        <taxon>Analgoidea</taxon>
        <taxon>Pyroglyphidae</taxon>
        <taxon>Pyroglyphinae</taxon>
        <taxon>Euroglyphus</taxon>
    </lineage>
</organism>
<dbReference type="Gene3D" id="2.60.120.620">
    <property type="entry name" value="q2cbj1_9rhob like domain"/>
    <property type="match status" value="1"/>
</dbReference>
<dbReference type="SUPFAM" id="SSF51197">
    <property type="entry name" value="Clavaminate synthase-like"/>
    <property type="match status" value="1"/>
</dbReference>
<dbReference type="InterPro" id="IPR047128">
    <property type="entry name" value="PhyH"/>
</dbReference>
<dbReference type="InterPro" id="IPR008775">
    <property type="entry name" value="Phytyl_CoA_dOase-like"/>
</dbReference>
<comment type="similarity">
    <text evidence="1">Belongs to the PhyH family.</text>
</comment>
<accession>A0A1Y3B8J0</accession>
<evidence type="ECO:0000256" key="4">
    <source>
        <dbReference type="ARBA" id="ARBA00034924"/>
    </source>
</evidence>
<sequence length="86" mass="9828">MERGDCLFFHPLLIHGSGMNRTNGFRKAISCHYASSTDCHYIEIKGTIQEKLAKEILDVYDRRARAVLGDDAGHISYKVKEKIFLK</sequence>